<dbReference type="SUPFAM" id="SSF46689">
    <property type="entry name" value="Homeodomain-like"/>
    <property type="match status" value="1"/>
</dbReference>
<accession>A0A1G8AA29</accession>
<reference evidence="10" key="1">
    <citation type="submission" date="2016-10" db="EMBL/GenBank/DDBJ databases">
        <authorList>
            <person name="Varghese N."/>
            <person name="Submissions S."/>
        </authorList>
    </citation>
    <scope>NUCLEOTIDE SEQUENCE [LARGE SCALE GENOMIC DNA]</scope>
    <source>
        <strain evidence="10">Gh-67</strain>
    </source>
</reference>
<dbReference type="AlphaFoldDB" id="A0A1G8AA29"/>
<dbReference type="InterPro" id="IPR025662">
    <property type="entry name" value="Sigma_54_int_dom_ATP-bd_1"/>
</dbReference>
<evidence type="ECO:0000256" key="4">
    <source>
        <dbReference type="ARBA" id="ARBA00023125"/>
    </source>
</evidence>
<dbReference type="InterPro" id="IPR058031">
    <property type="entry name" value="AAA_lid_NorR"/>
</dbReference>
<keyword evidence="5" id="KW-0010">Activator</keyword>
<dbReference type="Proteomes" id="UP000199705">
    <property type="component" value="Unassembled WGS sequence"/>
</dbReference>
<evidence type="ECO:0000256" key="6">
    <source>
        <dbReference type="ARBA" id="ARBA00023163"/>
    </source>
</evidence>
<keyword evidence="6" id="KW-0804">Transcription</keyword>
<dbReference type="GO" id="GO:0003677">
    <property type="term" value="F:DNA binding"/>
    <property type="evidence" value="ECO:0007669"/>
    <property type="project" value="UniProtKB-KW"/>
</dbReference>
<evidence type="ECO:0000256" key="1">
    <source>
        <dbReference type="ARBA" id="ARBA00022741"/>
    </source>
</evidence>
<dbReference type="EMBL" id="FNCG01000007">
    <property type="protein sequence ID" value="SDH17723.1"/>
    <property type="molecule type" value="Genomic_DNA"/>
</dbReference>
<evidence type="ECO:0000313" key="9">
    <source>
        <dbReference type="EMBL" id="SDH17723.1"/>
    </source>
</evidence>
<dbReference type="GO" id="GO:0006355">
    <property type="term" value="P:regulation of DNA-templated transcription"/>
    <property type="evidence" value="ECO:0007669"/>
    <property type="project" value="InterPro"/>
</dbReference>
<evidence type="ECO:0000313" key="10">
    <source>
        <dbReference type="Proteomes" id="UP000199705"/>
    </source>
</evidence>
<evidence type="ECO:0000256" key="7">
    <source>
        <dbReference type="SAM" id="Coils"/>
    </source>
</evidence>
<dbReference type="InterPro" id="IPR025944">
    <property type="entry name" value="Sigma_54_int_dom_CS"/>
</dbReference>
<dbReference type="CDD" id="cd00009">
    <property type="entry name" value="AAA"/>
    <property type="match status" value="1"/>
</dbReference>
<dbReference type="RefSeq" id="WP_218134428.1">
    <property type="nucleotide sequence ID" value="NZ_FNCG01000007.1"/>
</dbReference>
<dbReference type="InterPro" id="IPR002078">
    <property type="entry name" value="Sigma_54_int"/>
</dbReference>
<feature type="domain" description="Sigma-54 factor interaction" evidence="8">
    <location>
        <begin position="224"/>
        <end position="453"/>
    </location>
</feature>
<feature type="coiled-coil region" evidence="7">
    <location>
        <begin position="195"/>
        <end position="222"/>
    </location>
</feature>
<dbReference type="PANTHER" id="PTHR32071:SF117">
    <property type="entry name" value="PTS-DEPENDENT DIHYDROXYACETONE KINASE OPERON REGULATORY PROTEIN-RELATED"/>
    <property type="match status" value="1"/>
</dbReference>
<dbReference type="Gene3D" id="1.10.8.60">
    <property type="match status" value="1"/>
</dbReference>
<dbReference type="SUPFAM" id="SSF52540">
    <property type="entry name" value="P-loop containing nucleoside triphosphate hydrolases"/>
    <property type="match status" value="1"/>
</dbReference>
<dbReference type="SUPFAM" id="SSF55781">
    <property type="entry name" value="GAF domain-like"/>
    <property type="match status" value="1"/>
</dbReference>
<dbReference type="SMART" id="SM00382">
    <property type="entry name" value="AAA"/>
    <property type="match status" value="1"/>
</dbReference>
<dbReference type="PANTHER" id="PTHR32071">
    <property type="entry name" value="TRANSCRIPTIONAL REGULATORY PROTEIN"/>
    <property type="match status" value="1"/>
</dbReference>
<dbReference type="InterPro" id="IPR027417">
    <property type="entry name" value="P-loop_NTPase"/>
</dbReference>
<evidence type="ECO:0000259" key="8">
    <source>
        <dbReference type="PROSITE" id="PS50045"/>
    </source>
</evidence>
<keyword evidence="7" id="KW-0175">Coiled coil</keyword>
<dbReference type="FunFam" id="3.40.50.300:FF:000006">
    <property type="entry name" value="DNA-binding transcriptional regulator NtrC"/>
    <property type="match status" value="1"/>
</dbReference>
<dbReference type="Gene3D" id="3.30.450.40">
    <property type="match status" value="1"/>
</dbReference>
<dbReference type="STRING" id="551996.SAMN05192573_107135"/>
<dbReference type="InterPro" id="IPR003593">
    <property type="entry name" value="AAA+_ATPase"/>
</dbReference>
<dbReference type="GO" id="GO:0005524">
    <property type="term" value="F:ATP binding"/>
    <property type="evidence" value="ECO:0007669"/>
    <property type="project" value="UniProtKB-KW"/>
</dbReference>
<gene>
    <name evidence="9" type="ORF">SAMN05192573_107135</name>
</gene>
<dbReference type="Gene3D" id="3.40.50.300">
    <property type="entry name" value="P-loop containing nucleotide triphosphate hydrolases"/>
    <property type="match status" value="1"/>
</dbReference>
<dbReference type="PROSITE" id="PS00688">
    <property type="entry name" value="SIGMA54_INTERACT_3"/>
    <property type="match status" value="1"/>
</dbReference>
<dbReference type="Gene3D" id="1.10.10.60">
    <property type="entry name" value="Homeodomain-like"/>
    <property type="match status" value="1"/>
</dbReference>
<keyword evidence="2" id="KW-0067">ATP-binding</keyword>
<keyword evidence="3" id="KW-0805">Transcription regulation</keyword>
<dbReference type="PROSITE" id="PS00675">
    <property type="entry name" value="SIGMA54_INTERACT_1"/>
    <property type="match status" value="1"/>
</dbReference>
<keyword evidence="1" id="KW-0547">Nucleotide-binding</keyword>
<evidence type="ECO:0000256" key="2">
    <source>
        <dbReference type="ARBA" id="ARBA00022840"/>
    </source>
</evidence>
<dbReference type="Pfam" id="PF00158">
    <property type="entry name" value="Sigma54_activat"/>
    <property type="match status" value="1"/>
</dbReference>
<protein>
    <submittedName>
        <fullName evidence="9">Transcriptional regulator containing GAF, AAA-type ATPase, and DNA-binding Fis domains</fullName>
    </submittedName>
</protein>
<keyword evidence="10" id="KW-1185">Reference proteome</keyword>
<dbReference type="Pfam" id="PF25601">
    <property type="entry name" value="AAA_lid_14"/>
    <property type="match status" value="1"/>
</dbReference>
<sequence>MKDTSTEYFADDLIIVGEGMVDAEPVTEHGWETTLLLDFGNAIAAVRSKEDLFDTVKLFLRRLNILRGYAIRMINDDGKTMSTYVHDRTVTAPDDPLILEVAKTRYPIKDGIQDRVLNSDTPVFLMVDEEIAQGRDAGYLHFWKSVGFVKVAGMPLQTASRKWGILWLAMQEINVPLVESLCSLISIAISNIKTNEQILVLKEKLEQENQYLNEQLSNSYSAEIVGQHPAMHHVYKLISRVAGAPSSVLILGETGTGKELIARAIHQASPRNNKLMIKINCAAMPANLIESELFGHEKGAFTGAFERRIGKFEQANNSTLFLDEIGELPLELQVKLLRVIQEREFERIGGKTTIKVDVRIIAATNRNLEDEVEAGRFRADLYYRLNVFPIQLPALRERKEDLIPLANFFISRYSRQTGISVKGMTAEVARALQGYDWPGNVRELEHLIERSILLTNDNTLTAVHLPGIKNEPSVQDDAPPLTMESRERYHIIGTLKRCSGKIGGEGGAAEILDIPSTTLHSKMRRLKITKKDYK</sequence>
<dbReference type="InterPro" id="IPR029016">
    <property type="entry name" value="GAF-like_dom_sf"/>
</dbReference>
<dbReference type="InterPro" id="IPR009057">
    <property type="entry name" value="Homeodomain-like_sf"/>
</dbReference>
<organism evidence="9 10">
    <name type="scientific">Mucilaginibacter gossypii</name>
    <dbReference type="NCBI Taxonomy" id="551996"/>
    <lineage>
        <taxon>Bacteria</taxon>
        <taxon>Pseudomonadati</taxon>
        <taxon>Bacteroidota</taxon>
        <taxon>Sphingobacteriia</taxon>
        <taxon>Sphingobacteriales</taxon>
        <taxon>Sphingobacteriaceae</taxon>
        <taxon>Mucilaginibacter</taxon>
    </lineage>
</organism>
<evidence type="ECO:0000256" key="5">
    <source>
        <dbReference type="ARBA" id="ARBA00023159"/>
    </source>
</evidence>
<proteinExistence type="predicted"/>
<name>A0A1G8AA29_9SPHI</name>
<dbReference type="PROSITE" id="PS50045">
    <property type="entry name" value="SIGMA54_INTERACT_4"/>
    <property type="match status" value="1"/>
</dbReference>
<evidence type="ECO:0000256" key="3">
    <source>
        <dbReference type="ARBA" id="ARBA00023015"/>
    </source>
</evidence>
<keyword evidence="4 9" id="KW-0238">DNA-binding</keyword>